<accession>A0A1G7K636</accession>
<dbReference type="Proteomes" id="UP000182114">
    <property type="component" value="Unassembled WGS sequence"/>
</dbReference>
<evidence type="ECO:0000313" key="2">
    <source>
        <dbReference type="Proteomes" id="UP000182114"/>
    </source>
</evidence>
<keyword evidence="2" id="KW-1185">Reference proteome</keyword>
<name>A0A1G7K636_9FLAO</name>
<dbReference type="PROSITE" id="PS51257">
    <property type="entry name" value="PROKAR_LIPOPROTEIN"/>
    <property type="match status" value="1"/>
</dbReference>
<sequence>MNFKLYLFFLLFLFFACKKKKDITPLTNDIYHYSRYLNDNHYFEFYENKNVLLDRATNWDSISTLDFLSFQNNNILFDKKKIKLPAFSKDFLLLDTGFVVLNTIPRTLGENTKSTDVLTKYDKNFKIVLEKDMGISKYPNAMCFLLESDDRLFYISDWFSGVTSNSESESKLVISEIDKSFNILNQEKFENANNDFAYNPIKCMVIESKYLVVVSNMSYFEADKFPFKVEMFDLNLNKKWSEYVDANSIMHLGYLKSKKKIFLVKDTKETSVIYWGLNGEKEEINYHLNTELISATESDDVIFLLSTNNDNAAVTKISLLEDKVEKALISNDVEVGERIKIHLIYRNNQLFLITIVNGKALLEIDNIKM</sequence>
<proteinExistence type="predicted"/>
<gene>
    <name evidence="1" type="ORF">SAMN04487992_111105</name>
</gene>
<dbReference type="AlphaFoldDB" id="A0A1G7K636"/>
<protein>
    <submittedName>
        <fullName evidence="1">Uncharacterized protein</fullName>
    </submittedName>
</protein>
<evidence type="ECO:0000313" key="1">
    <source>
        <dbReference type="EMBL" id="SDF32560.1"/>
    </source>
</evidence>
<reference evidence="2" key="1">
    <citation type="submission" date="2016-10" db="EMBL/GenBank/DDBJ databases">
        <authorList>
            <person name="Varghese N."/>
            <person name="Submissions S."/>
        </authorList>
    </citation>
    <scope>NUCLEOTIDE SEQUENCE [LARGE SCALE GENOMIC DNA]</scope>
    <source>
        <strain evidence="2">DSM 24729</strain>
    </source>
</reference>
<dbReference type="EMBL" id="FNBD01000011">
    <property type="protein sequence ID" value="SDF32560.1"/>
    <property type="molecule type" value="Genomic_DNA"/>
</dbReference>
<organism evidence="1 2">
    <name type="scientific">Cellulophaga baltica</name>
    <dbReference type="NCBI Taxonomy" id="76594"/>
    <lineage>
        <taxon>Bacteria</taxon>
        <taxon>Pseudomonadati</taxon>
        <taxon>Bacteroidota</taxon>
        <taxon>Flavobacteriia</taxon>
        <taxon>Flavobacteriales</taxon>
        <taxon>Flavobacteriaceae</taxon>
        <taxon>Cellulophaga</taxon>
    </lineage>
</organism>